<comment type="caution">
    <text evidence="7">The sequence shown here is derived from an EMBL/GenBank/DDBJ whole genome shotgun (WGS) entry which is preliminary data.</text>
</comment>
<dbReference type="PANTHER" id="PTHR32089">
    <property type="entry name" value="METHYL-ACCEPTING CHEMOTAXIS PROTEIN MCPB"/>
    <property type="match status" value="1"/>
</dbReference>
<sequence length="468" mass="49525">MKNSFSPSELLLRLPQGVLVAAGVMALGAQLLFIAGGYAGSLFAPQLALAGCAAALAVLLVVAALLGLRLRKSIADTAHVEAEIRGLAAGRFSRRITHIDTLSPEVRTIAWSLNDALDQLETFFREVGTCVRAAGSGRFVRRPQQAGLHGEIARAAGTVSRALDEMASQHEAIERNKLFSELSGLNASHTLSNLSSSRDKVGRIVGGMERVSEVVHAASGVMSEGRSLLQQAMDDQSAAIGAVDAAERMSRELEEKNREVAGAMVRIREVAEKTNLLALNAAIEAARAGEAGRGFAVVADEVRKLAEVSRNVSAEVDETLASFDARLSALLSEIHGVARVSHASNASVASYQQQVASAFEAAQQAARALEEVLLELSSHAASVEMVVMKQRVYAGQSADAAQPDLNGFPPERRRAIGAAWQRFDEALAAAAALLASTRDTMSDGERRTLVEKFRQAEEASDAIAAILG</sequence>
<keyword evidence="5" id="KW-0812">Transmembrane</keyword>
<gene>
    <name evidence="7" type="ORF">IFO67_03885</name>
</gene>
<proteinExistence type="inferred from homology"/>
<feature type="domain" description="Methyl-accepting transducer" evidence="6">
    <location>
        <begin position="155"/>
        <end position="394"/>
    </location>
</feature>
<dbReference type="InterPro" id="IPR004090">
    <property type="entry name" value="Chemotax_Me-accpt_rcpt"/>
</dbReference>
<dbReference type="Gene3D" id="1.20.120.1530">
    <property type="match status" value="1"/>
</dbReference>
<dbReference type="PANTHER" id="PTHR32089:SF112">
    <property type="entry name" value="LYSOZYME-LIKE PROTEIN-RELATED"/>
    <property type="match status" value="1"/>
</dbReference>
<dbReference type="SMART" id="SM00283">
    <property type="entry name" value="MA"/>
    <property type="match status" value="1"/>
</dbReference>
<feature type="transmembrane region" description="Helical" evidence="5">
    <location>
        <begin position="12"/>
        <end position="35"/>
    </location>
</feature>
<evidence type="ECO:0000313" key="8">
    <source>
        <dbReference type="Proteomes" id="UP000603602"/>
    </source>
</evidence>
<evidence type="ECO:0000313" key="7">
    <source>
        <dbReference type="EMBL" id="MBD8502011.1"/>
    </source>
</evidence>
<evidence type="ECO:0000256" key="5">
    <source>
        <dbReference type="SAM" id="Phobius"/>
    </source>
</evidence>
<keyword evidence="8" id="KW-1185">Reference proteome</keyword>
<keyword evidence="5" id="KW-1133">Transmembrane helix</keyword>
<feature type="coiled-coil region" evidence="4">
    <location>
        <begin position="243"/>
        <end position="273"/>
    </location>
</feature>
<dbReference type="SUPFAM" id="SSF58104">
    <property type="entry name" value="Methyl-accepting chemotaxis protein (MCP) signaling domain"/>
    <property type="match status" value="1"/>
</dbReference>
<evidence type="ECO:0000259" key="6">
    <source>
        <dbReference type="PROSITE" id="PS50111"/>
    </source>
</evidence>
<evidence type="ECO:0000256" key="1">
    <source>
        <dbReference type="ARBA" id="ARBA00023224"/>
    </source>
</evidence>
<dbReference type="Pfam" id="PF00015">
    <property type="entry name" value="MCPsignal"/>
    <property type="match status" value="1"/>
</dbReference>
<dbReference type="Proteomes" id="UP000603602">
    <property type="component" value="Unassembled WGS sequence"/>
</dbReference>
<dbReference type="RefSeq" id="WP_187716815.1">
    <property type="nucleotide sequence ID" value="NZ_JACTAH010000001.1"/>
</dbReference>
<dbReference type="InterPro" id="IPR004089">
    <property type="entry name" value="MCPsignal_dom"/>
</dbReference>
<evidence type="ECO:0000256" key="3">
    <source>
        <dbReference type="PROSITE-ProRule" id="PRU00284"/>
    </source>
</evidence>
<keyword evidence="1 3" id="KW-0807">Transducer</keyword>
<feature type="transmembrane region" description="Helical" evidence="5">
    <location>
        <begin position="47"/>
        <end position="68"/>
    </location>
</feature>
<evidence type="ECO:0000256" key="2">
    <source>
        <dbReference type="ARBA" id="ARBA00029447"/>
    </source>
</evidence>
<evidence type="ECO:0000256" key="4">
    <source>
        <dbReference type="SAM" id="Coils"/>
    </source>
</evidence>
<dbReference type="EMBL" id="JACYTO010000001">
    <property type="protein sequence ID" value="MBD8502011.1"/>
    <property type="molecule type" value="Genomic_DNA"/>
</dbReference>
<dbReference type="Gene3D" id="1.10.287.950">
    <property type="entry name" value="Methyl-accepting chemotaxis protein"/>
    <property type="match status" value="1"/>
</dbReference>
<protein>
    <recommendedName>
        <fullName evidence="6">Methyl-accepting transducer domain-containing protein</fullName>
    </recommendedName>
</protein>
<organism evidence="7 8">
    <name type="scientific">Thauera sedimentorum</name>
    <dbReference type="NCBI Taxonomy" id="2767595"/>
    <lineage>
        <taxon>Bacteria</taxon>
        <taxon>Pseudomonadati</taxon>
        <taxon>Pseudomonadota</taxon>
        <taxon>Betaproteobacteria</taxon>
        <taxon>Rhodocyclales</taxon>
        <taxon>Zoogloeaceae</taxon>
        <taxon>Thauera</taxon>
    </lineage>
</organism>
<dbReference type="PRINTS" id="PR00260">
    <property type="entry name" value="CHEMTRNSDUCR"/>
</dbReference>
<keyword evidence="4" id="KW-0175">Coiled coil</keyword>
<dbReference type="PROSITE" id="PS50111">
    <property type="entry name" value="CHEMOTAXIS_TRANSDUC_2"/>
    <property type="match status" value="1"/>
</dbReference>
<name>A0ABR9B9W5_9RHOO</name>
<keyword evidence="5" id="KW-0472">Membrane</keyword>
<comment type="similarity">
    <text evidence="2">Belongs to the methyl-accepting chemotaxis (MCP) protein family.</text>
</comment>
<accession>A0ABR9B9W5</accession>
<reference evidence="8" key="1">
    <citation type="submission" date="2023-07" db="EMBL/GenBank/DDBJ databases">
        <title>Thauera sp. CAU 1555 isolated from sand of Yaerae Beach.</title>
        <authorList>
            <person name="Kim W."/>
        </authorList>
    </citation>
    <scope>NUCLEOTIDE SEQUENCE [LARGE SCALE GENOMIC DNA]</scope>
    <source>
        <strain evidence="8">CAU 1555</strain>
    </source>
</reference>